<dbReference type="EMBL" id="BSFP01000081">
    <property type="protein sequence ID" value="GLL06907.1"/>
    <property type="molecule type" value="Genomic_DNA"/>
</dbReference>
<dbReference type="Proteomes" id="UP001143480">
    <property type="component" value="Unassembled WGS sequence"/>
</dbReference>
<keyword evidence="3" id="KW-1185">Reference proteome</keyword>
<protein>
    <submittedName>
        <fullName evidence="2">Uncharacterized protein</fullName>
    </submittedName>
</protein>
<gene>
    <name evidence="2" type="ORF">GCM10017581_086570</name>
</gene>
<name>A0A9W6KTH5_9ACTN</name>
<feature type="region of interest" description="Disordered" evidence="1">
    <location>
        <begin position="1"/>
        <end position="51"/>
    </location>
</feature>
<dbReference type="AlphaFoldDB" id="A0A9W6KTH5"/>
<organism evidence="2 3">
    <name type="scientific">Dactylosporangium matsuzakiense</name>
    <dbReference type="NCBI Taxonomy" id="53360"/>
    <lineage>
        <taxon>Bacteria</taxon>
        <taxon>Bacillati</taxon>
        <taxon>Actinomycetota</taxon>
        <taxon>Actinomycetes</taxon>
        <taxon>Micromonosporales</taxon>
        <taxon>Micromonosporaceae</taxon>
        <taxon>Dactylosporangium</taxon>
    </lineage>
</organism>
<evidence type="ECO:0000313" key="3">
    <source>
        <dbReference type="Proteomes" id="UP001143480"/>
    </source>
</evidence>
<feature type="compositionally biased region" description="Polar residues" evidence="1">
    <location>
        <begin position="1"/>
        <end position="15"/>
    </location>
</feature>
<reference evidence="2" key="1">
    <citation type="journal article" date="2014" name="Int. J. Syst. Evol. Microbiol.">
        <title>Complete genome sequence of Corynebacterium casei LMG S-19264T (=DSM 44701T), isolated from a smear-ripened cheese.</title>
        <authorList>
            <consortium name="US DOE Joint Genome Institute (JGI-PGF)"/>
            <person name="Walter F."/>
            <person name="Albersmeier A."/>
            <person name="Kalinowski J."/>
            <person name="Ruckert C."/>
        </authorList>
    </citation>
    <scope>NUCLEOTIDE SEQUENCE</scope>
    <source>
        <strain evidence="2">VKM Ac-1321</strain>
    </source>
</reference>
<proteinExistence type="predicted"/>
<sequence>MNVKSQGTANPTQAAPDQGHPAWCDRSQCTADPASQADGYNSRTGGQHRSADLPLNLRAGMWPIPPHAVVYLSEAVAPWRCSTYLRIVVDRDTELSMPVDSAAPLLAALSELVASALTETEAR</sequence>
<feature type="compositionally biased region" description="Polar residues" evidence="1">
    <location>
        <begin position="38"/>
        <end position="47"/>
    </location>
</feature>
<accession>A0A9W6KTH5</accession>
<evidence type="ECO:0000313" key="2">
    <source>
        <dbReference type="EMBL" id="GLL06907.1"/>
    </source>
</evidence>
<evidence type="ECO:0000256" key="1">
    <source>
        <dbReference type="SAM" id="MobiDB-lite"/>
    </source>
</evidence>
<reference evidence="2" key="2">
    <citation type="submission" date="2023-01" db="EMBL/GenBank/DDBJ databases">
        <authorList>
            <person name="Sun Q."/>
            <person name="Evtushenko L."/>
        </authorList>
    </citation>
    <scope>NUCLEOTIDE SEQUENCE</scope>
    <source>
        <strain evidence="2">VKM Ac-1321</strain>
    </source>
</reference>
<comment type="caution">
    <text evidence="2">The sequence shown here is derived from an EMBL/GenBank/DDBJ whole genome shotgun (WGS) entry which is preliminary data.</text>
</comment>